<dbReference type="Gene3D" id="3.40.50.2300">
    <property type="match status" value="1"/>
</dbReference>
<accession>A0ABT2EI10</accession>
<dbReference type="PROSITE" id="PS50110">
    <property type="entry name" value="RESPONSE_REGULATORY"/>
    <property type="match status" value="1"/>
</dbReference>
<dbReference type="EMBL" id="JAJISC010000011">
    <property type="protein sequence ID" value="MCS2611196.1"/>
    <property type="molecule type" value="Genomic_DNA"/>
</dbReference>
<evidence type="ECO:0000313" key="4">
    <source>
        <dbReference type="EMBL" id="MCS2611196.1"/>
    </source>
</evidence>
<reference evidence="4" key="1">
    <citation type="submission" date="2021-11" db="EMBL/GenBank/DDBJ databases">
        <title>Halomonas sp., isolated from a coastal aquaculture zone in Dongshan Bay.</title>
        <authorList>
            <person name="Lin W."/>
        </authorList>
    </citation>
    <scope>NUCLEOTIDE SEQUENCE</scope>
    <source>
        <strain evidence="4">Yzlin-01</strain>
    </source>
</reference>
<dbReference type="InterPro" id="IPR001789">
    <property type="entry name" value="Sig_transdc_resp-reg_receiver"/>
</dbReference>
<dbReference type="Pfam" id="PF00072">
    <property type="entry name" value="Response_reg"/>
    <property type="match status" value="1"/>
</dbReference>
<dbReference type="RefSeq" id="WP_259037694.1">
    <property type="nucleotide sequence ID" value="NZ_JAJISC010000011.1"/>
</dbReference>
<proteinExistence type="predicted"/>
<dbReference type="SUPFAM" id="SSF52172">
    <property type="entry name" value="CheY-like"/>
    <property type="match status" value="1"/>
</dbReference>
<dbReference type="InterPro" id="IPR011006">
    <property type="entry name" value="CheY-like_superfamily"/>
</dbReference>
<dbReference type="CDD" id="cd00156">
    <property type="entry name" value="REC"/>
    <property type="match status" value="1"/>
</dbReference>
<name>A0ABT2EI10_9GAMM</name>
<evidence type="ECO:0000259" key="3">
    <source>
        <dbReference type="PROSITE" id="PS50110"/>
    </source>
</evidence>
<evidence type="ECO:0000313" key="5">
    <source>
        <dbReference type="Proteomes" id="UP001165542"/>
    </source>
</evidence>
<evidence type="ECO:0000256" key="1">
    <source>
        <dbReference type="ARBA" id="ARBA00022553"/>
    </source>
</evidence>
<keyword evidence="5" id="KW-1185">Reference proteome</keyword>
<feature type="modified residue" description="4-aspartylphosphate" evidence="2">
    <location>
        <position position="52"/>
    </location>
</feature>
<sequence>MRILVVDDDSLAGEMTAAVLEEQGHTTLIADDAMAAIELLEQHADIELIVSDMHMPLVNGIELAEMLREQQVTLPFILLTGDTPTSALSSHPALAACLMKDAALMDTLANAIDATRIS</sequence>
<dbReference type="PANTHER" id="PTHR44591">
    <property type="entry name" value="STRESS RESPONSE REGULATOR PROTEIN 1"/>
    <property type="match status" value="1"/>
</dbReference>
<dbReference type="SMART" id="SM00448">
    <property type="entry name" value="REC"/>
    <property type="match status" value="1"/>
</dbReference>
<dbReference type="PANTHER" id="PTHR44591:SF3">
    <property type="entry name" value="RESPONSE REGULATORY DOMAIN-CONTAINING PROTEIN"/>
    <property type="match status" value="1"/>
</dbReference>
<dbReference type="InterPro" id="IPR050595">
    <property type="entry name" value="Bact_response_regulator"/>
</dbReference>
<feature type="domain" description="Response regulatory" evidence="3">
    <location>
        <begin position="2"/>
        <end position="118"/>
    </location>
</feature>
<evidence type="ECO:0000256" key="2">
    <source>
        <dbReference type="PROSITE-ProRule" id="PRU00169"/>
    </source>
</evidence>
<dbReference type="Proteomes" id="UP001165542">
    <property type="component" value="Unassembled WGS sequence"/>
</dbReference>
<protein>
    <submittedName>
        <fullName evidence="4">Response regulator</fullName>
    </submittedName>
</protein>
<keyword evidence="1 2" id="KW-0597">Phosphoprotein</keyword>
<organism evidence="4 5">
    <name type="scientific">Halomonas dongshanensis</name>
    <dbReference type="NCBI Taxonomy" id="2890835"/>
    <lineage>
        <taxon>Bacteria</taxon>
        <taxon>Pseudomonadati</taxon>
        <taxon>Pseudomonadota</taxon>
        <taxon>Gammaproteobacteria</taxon>
        <taxon>Oceanospirillales</taxon>
        <taxon>Halomonadaceae</taxon>
        <taxon>Halomonas</taxon>
    </lineage>
</organism>
<gene>
    <name evidence="4" type="ORF">LLY24_17935</name>
</gene>
<comment type="caution">
    <text evidence="4">The sequence shown here is derived from an EMBL/GenBank/DDBJ whole genome shotgun (WGS) entry which is preliminary data.</text>
</comment>